<evidence type="ECO:0000313" key="3">
    <source>
        <dbReference type="Proteomes" id="UP000004208"/>
    </source>
</evidence>
<reference evidence="2" key="1">
    <citation type="submission" date="2010-06" db="EMBL/GenBank/DDBJ databases">
        <authorList>
            <person name="Muzny D."/>
            <person name="Qin X."/>
            <person name="Buhay C."/>
            <person name="Dugan-Rocha S."/>
            <person name="Ding Y."/>
            <person name="Chen G."/>
            <person name="Hawes A."/>
            <person name="Holder M."/>
            <person name="Jhangiani S."/>
            <person name="Johnson A."/>
            <person name="Khan Z."/>
            <person name="Li Z."/>
            <person name="Liu W."/>
            <person name="Liu X."/>
            <person name="Perez L."/>
            <person name="Shen H."/>
            <person name="Wang Q."/>
            <person name="Watt J."/>
            <person name="Xi L."/>
            <person name="Xin Y."/>
            <person name="Zhou J."/>
            <person name="Deng J."/>
            <person name="Jiang H."/>
            <person name="Liu Y."/>
            <person name="Qu J."/>
            <person name="Song X.-Z."/>
            <person name="Zhang L."/>
            <person name="Villasana D."/>
            <person name="Johnson A."/>
            <person name="Liu J."/>
            <person name="Liyanage D."/>
            <person name="Lorensuhewa L."/>
            <person name="Robinson T."/>
            <person name="Song A."/>
            <person name="Song B.-B."/>
            <person name="Dinh H."/>
            <person name="Thornton R."/>
            <person name="Coyle M."/>
            <person name="Francisco L."/>
            <person name="Jackson L."/>
            <person name="Javaid M."/>
            <person name="Korchina V."/>
            <person name="Kovar C."/>
            <person name="Mata R."/>
            <person name="Mathew T."/>
            <person name="Ngo R."/>
            <person name="Nguyen L."/>
            <person name="Nguyen N."/>
            <person name="Okwuonu G."/>
            <person name="Ongeri F."/>
            <person name="Pham C."/>
            <person name="Simmons D."/>
            <person name="Wilczek-Boney K."/>
            <person name="Hale W."/>
            <person name="Jakkamsetti A."/>
            <person name="Pham P."/>
            <person name="Ruth R."/>
            <person name="San Lucas F."/>
            <person name="Warren J."/>
            <person name="Zhang J."/>
            <person name="Zhao Z."/>
            <person name="Zhou C."/>
            <person name="Zhu D."/>
            <person name="Lee S."/>
            <person name="Bess C."/>
            <person name="Blankenburg K."/>
            <person name="Forbes L."/>
            <person name="Fu Q."/>
            <person name="Gubbala S."/>
            <person name="Hirani K."/>
            <person name="Jayaseelan J.C."/>
            <person name="Lara F."/>
            <person name="Munidasa M."/>
            <person name="Palculict T."/>
            <person name="Patil S."/>
            <person name="Pu L.-L."/>
            <person name="Saada N."/>
            <person name="Tang L."/>
            <person name="Weissenberger G."/>
            <person name="Zhu Y."/>
            <person name="Hemphill L."/>
            <person name="Shang Y."/>
            <person name="Youmans B."/>
            <person name="Ayvaz T."/>
            <person name="Ross M."/>
            <person name="Santibanez J."/>
            <person name="Aqrawi P."/>
            <person name="Gross S."/>
            <person name="Joshi V."/>
            <person name="Fowler G."/>
            <person name="Nazareth L."/>
            <person name="Reid J."/>
            <person name="Worley K."/>
            <person name="Petrosino J."/>
            <person name="Highlander S."/>
            <person name="Gibbs R."/>
        </authorList>
    </citation>
    <scope>NUCLEOTIDE SEQUENCE [LARGE SCALE GENOMIC DNA]</scope>
    <source>
        <strain evidence="2">ATCC 33030</strain>
    </source>
</reference>
<gene>
    <name evidence="2" type="ORF">HMPREF0291_10580</name>
</gene>
<dbReference type="HOGENOM" id="CLU_058232_1_0_11"/>
<dbReference type="PIRSF" id="PIRSF037442">
    <property type="entry name" value="UCP037442_abhydr"/>
    <property type="match status" value="1"/>
</dbReference>
<evidence type="ECO:0000259" key="1">
    <source>
        <dbReference type="Pfam" id="PF12146"/>
    </source>
</evidence>
<comment type="caution">
    <text evidence="2">The sequence shown here is derived from an EMBL/GenBank/DDBJ whole genome shotgun (WGS) entry which is preliminary data.</text>
</comment>
<dbReference type="STRING" id="585529.HMPREF0291_10580"/>
<keyword evidence="3" id="KW-1185">Reference proteome</keyword>
<dbReference type="EMBL" id="ACLJ02000001">
    <property type="protein sequence ID" value="EFK55322.1"/>
    <property type="molecule type" value="Genomic_DNA"/>
</dbReference>
<dbReference type="Proteomes" id="UP000004208">
    <property type="component" value="Unassembled WGS sequence"/>
</dbReference>
<feature type="domain" description="Serine aminopeptidase S33" evidence="1">
    <location>
        <begin position="35"/>
        <end position="146"/>
    </location>
</feature>
<dbReference type="InterPro" id="IPR022742">
    <property type="entry name" value="Hydrolase_4"/>
</dbReference>
<dbReference type="SUPFAM" id="SSF53474">
    <property type="entry name" value="alpha/beta-Hydrolases"/>
    <property type="match status" value="1"/>
</dbReference>
<dbReference type="RefSeq" id="WP_005287675.1">
    <property type="nucleotide sequence ID" value="NZ_CM000961.1"/>
</dbReference>
<protein>
    <recommendedName>
        <fullName evidence="1">Serine aminopeptidase S33 domain-containing protein</fullName>
    </recommendedName>
</protein>
<dbReference type="InterPro" id="IPR017208">
    <property type="entry name" value="UCP037442_abhydr"/>
</dbReference>
<dbReference type="ESTHER" id="9cory-d7w942">
    <property type="family name" value="UCP037442"/>
</dbReference>
<evidence type="ECO:0000313" key="2">
    <source>
        <dbReference type="EMBL" id="EFK55322.1"/>
    </source>
</evidence>
<dbReference type="Gene3D" id="3.40.50.1820">
    <property type="entry name" value="alpha/beta hydrolase"/>
    <property type="match status" value="1"/>
</dbReference>
<dbReference type="AlphaFoldDB" id="D7W942"/>
<dbReference type="Pfam" id="PF12146">
    <property type="entry name" value="Hydrolase_4"/>
    <property type="match status" value="1"/>
</dbReference>
<proteinExistence type="predicted"/>
<accession>D7W942</accession>
<dbReference type="InterPro" id="IPR029058">
    <property type="entry name" value="AB_hydrolase_fold"/>
</dbReference>
<organism evidence="2 3">
    <name type="scientific">Corynebacterium genitalium ATCC 33030</name>
    <dbReference type="NCBI Taxonomy" id="585529"/>
    <lineage>
        <taxon>Bacteria</taxon>
        <taxon>Bacillati</taxon>
        <taxon>Actinomycetota</taxon>
        <taxon>Actinomycetes</taxon>
        <taxon>Mycobacteriales</taxon>
        <taxon>Corynebacteriaceae</taxon>
        <taxon>Corynebacterium</taxon>
    </lineage>
</organism>
<name>D7W942_9CORY</name>
<dbReference type="eggNOG" id="COG4757">
    <property type="taxonomic scope" value="Bacteria"/>
</dbReference>
<sequence length="292" mass="32594">MTSVDEHYTLSYLPDHSVSTVYCFEPKEPRAGAPLVMMWPGFGMGARYYRPLAKELASRGYYVAIGELRGQGTNTTKAMPDNQWGYHNLASEDYPEGIKAAKKELSLQPNHPTYLLTHSMGGQVGSMFLARPEAKELNVQGLMGVGSGSPYHRGFTGKDHVRALLGGQMMGQVAKLRGVWPGGALDIAGYGRQSGRHVYEWSRFSRMNTIADLQGQDINYAEEIKNVRVPVLLTRFANDSECTLESCEYLLEHLEKAPRKAEELPGRLGHNRWAREPGIVADRFEEFVAQQI</sequence>
<dbReference type="OrthoDB" id="4536625at2"/>